<dbReference type="RefSeq" id="WP_046534768.1">
    <property type="nucleotide sequence ID" value="NZ_SWAD01000137.1"/>
</dbReference>
<protein>
    <submittedName>
        <fullName evidence="3">Uncharacterized protein</fullName>
    </submittedName>
</protein>
<dbReference type="EMBL" id="SWAD01000137">
    <property type="protein sequence ID" value="TMQ74927.1"/>
    <property type="molecule type" value="Genomic_DNA"/>
</dbReference>
<comment type="similarity">
    <text evidence="2">Belongs to the UPF0437 family.</text>
</comment>
<reference evidence="3 4" key="1">
    <citation type="submission" date="2019-04" db="EMBL/GenBank/DDBJ databases">
        <title>A novel phosphate-accumulating bacterium identified in bioreactor for phosphate removal from wastewater.</title>
        <authorList>
            <person name="Kotlyarov R.Y."/>
            <person name="Beletsky A.V."/>
            <person name="Kallistova A.Y."/>
            <person name="Dorofeev A.G."/>
            <person name="Nikolaev Y.Y."/>
            <person name="Pimenov N.V."/>
            <person name="Ravin N.V."/>
            <person name="Mardanov A.V."/>
        </authorList>
    </citation>
    <scope>NUCLEOTIDE SEQUENCE [LARGE SCALE GENOMIC DNA]</scope>
    <source>
        <strain evidence="3 4">Bin19</strain>
    </source>
</reference>
<comment type="caution">
    <text evidence="3">The sequence shown here is derived from an EMBL/GenBank/DDBJ whole genome shotgun (WGS) entry which is preliminary data.</text>
</comment>
<evidence type="ECO:0000313" key="4">
    <source>
        <dbReference type="Proteomes" id="UP000306324"/>
    </source>
</evidence>
<evidence type="ECO:0000313" key="3">
    <source>
        <dbReference type="EMBL" id="TMQ74927.1"/>
    </source>
</evidence>
<keyword evidence="1" id="KW-0535">Nitrogen fixation</keyword>
<dbReference type="PIRSF" id="PIRSF037676">
    <property type="entry name" value="DUF683"/>
    <property type="match status" value="1"/>
</dbReference>
<dbReference type="InterPro" id="IPR007774">
    <property type="entry name" value="Put_N_fixation"/>
</dbReference>
<evidence type="ECO:0000256" key="2">
    <source>
        <dbReference type="ARBA" id="ARBA00044954"/>
    </source>
</evidence>
<dbReference type="Gene3D" id="1.10.287.660">
    <property type="entry name" value="Helix hairpin bin"/>
    <property type="match status" value="1"/>
</dbReference>
<accession>A0A5S4EHY6</accession>
<proteinExistence type="inferred from homology"/>
<dbReference type="OrthoDB" id="9181967at2"/>
<sequence>MSEDEIRELDRQVKKLKRLASEQAARLHDLVEDRLPAGWQELPEISQATLTACKAWAEANSRLQAAQKG</sequence>
<dbReference type="Pfam" id="PF05082">
    <property type="entry name" value="Rop-like"/>
    <property type="match status" value="1"/>
</dbReference>
<dbReference type="Proteomes" id="UP000306324">
    <property type="component" value="Unassembled WGS sequence"/>
</dbReference>
<keyword evidence="4" id="KW-1185">Reference proteome</keyword>
<evidence type="ECO:0000256" key="1">
    <source>
        <dbReference type="ARBA" id="ARBA00023231"/>
    </source>
</evidence>
<dbReference type="AlphaFoldDB" id="A0A5S4EHY6"/>
<dbReference type="InterPro" id="IPR029012">
    <property type="entry name" value="Helix_hairpin_bin_sf"/>
</dbReference>
<gene>
    <name evidence="3" type="ORF">ACCUM_2472</name>
</gene>
<name>A0A5S4EHY6_9PROT</name>
<organism evidence="3 4">
    <name type="scientific">Candidatus Accumulibacter phosphatis</name>
    <dbReference type="NCBI Taxonomy" id="327160"/>
    <lineage>
        <taxon>Bacteria</taxon>
        <taxon>Pseudomonadati</taxon>
        <taxon>Pseudomonadota</taxon>
        <taxon>Betaproteobacteria</taxon>
        <taxon>Candidatus Accumulibacter</taxon>
    </lineage>
</organism>